<dbReference type="AlphaFoldDB" id="A0AAV5KI37"/>
<feature type="signal peptide" evidence="2">
    <location>
        <begin position="1"/>
        <end position="23"/>
    </location>
</feature>
<reference evidence="3 4" key="1">
    <citation type="journal article" date="2021" name="Commun. Biol.">
        <title>The genome of Shorea leprosula (Dipterocarpaceae) highlights the ecological relevance of drought in aseasonal tropical rainforests.</title>
        <authorList>
            <person name="Ng K.K.S."/>
            <person name="Kobayashi M.J."/>
            <person name="Fawcett J.A."/>
            <person name="Hatakeyama M."/>
            <person name="Paape T."/>
            <person name="Ng C.H."/>
            <person name="Ang C.C."/>
            <person name="Tnah L.H."/>
            <person name="Lee C.T."/>
            <person name="Nishiyama T."/>
            <person name="Sese J."/>
            <person name="O'Brien M.J."/>
            <person name="Copetti D."/>
            <person name="Mohd Noor M.I."/>
            <person name="Ong R.C."/>
            <person name="Putra M."/>
            <person name="Sireger I.Z."/>
            <person name="Indrioko S."/>
            <person name="Kosugi Y."/>
            <person name="Izuno A."/>
            <person name="Isagi Y."/>
            <person name="Lee S.L."/>
            <person name="Shimizu K.K."/>
        </authorList>
    </citation>
    <scope>NUCLEOTIDE SEQUENCE [LARGE SCALE GENOMIC DNA]</scope>
    <source>
        <strain evidence="3">214</strain>
    </source>
</reference>
<accession>A0AAV5KI37</accession>
<gene>
    <name evidence="3" type="ORF">SLEP1_g33894</name>
</gene>
<evidence type="ECO:0000256" key="2">
    <source>
        <dbReference type="SAM" id="SignalP"/>
    </source>
</evidence>
<evidence type="ECO:0000256" key="1">
    <source>
        <dbReference type="SAM" id="MobiDB-lite"/>
    </source>
</evidence>
<evidence type="ECO:0000313" key="3">
    <source>
        <dbReference type="EMBL" id="GKV24262.1"/>
    </source>
</evidence>
<comment type="caution">
    <text evidence="3">The sequence shown here is derived from an EMBL/GenBank/DDBJ whole genome shotgun (WGS) entry which is preliminary data.</text>
</comment>
<keyword evidence="4" id="KW-1185">Reference proteome</keyword>
<feature type="chain" id="PRO_5043495655" evidence="2">
    <location>
        <begin position="24"/>
        <end position="111"/>
    </location>
</feature>
<proteinExistence type="predicted"/>
<evidence type="ECO:0000313" key="4">
    <source>
        <dbReference type="Proteomes" id="UP001054252"/>
    </source>
</evidence>
<dbReference type="EMBL" id="BPVZ01000065">
    <property type="protein sequence ID" value="GKV24262.1"/>
    <property type="molecule type" value="Genomic_DNA"/>
</dbReference>
<organism evidence="3 4">
    <name type="scientific">Rubroshorea leprosula</name>
    <dbReference type="NCBI Taxonomy" id="152421"/>
    <lineage>
        <taxon>Eukaryota</taxon>
        <taxon>Viridiplantae</taxon>
        <taxon>Streptophyta</taxon>
        <taxon>Embryophyta</taxon>
        <taxon>Tracheophyta</taxon>
        <taxon>Spermatophyta</taxon>
        <taxon>Magnoliopsida</taxon>
        <taxon>eudicotyledons</taxon>
        <taxon>Gunneridae</taxon>
        <taxon>Pentapetalae</taxon>
        <taxon>rosids</taxon>
        <taxon>malvids</taxon>
        <taxon>Malvales</taxon>
        <taxon>Dipterocarpaceae</taxon>
        <taxon>Rubroshorea</taxon>
    </lineage>
</organism>
<sequence>MKILFAFFIIFSFISLFVEVCHARTGPGEYWERMMGEPMPEQLKQQLNLEGASSIDQDAPQKKTVRFAKEFDVKHTLIIYQSKDKPKEDPKPAVEMKDEEIKPKIKATGQP</sequence>
<dbReference type="Proteomes" id="UP001054252">
    <property type="component" value="Unassembled WGS sequence"/>
</dbReference>
<protein>
    <submittedName>
        <fullName evidence="3">Uncharacterized protein</fullName>
    </submittedName>
</protein>
<dbReference type="PANTHER" id="PTHR33731">
    <property type="entry name" value="PROTEIN, PUTATIVE-RELATED"/>
    <property type="match status" value="1"/>
</dbReference>
<feature type="compositionally biased region" description="Basic and acidic residues" evidence="1">
    <location>
        <begin position="82"/>
        <end position="103"/>
    </location>
</feature>
<name>A0AAV5KI37_9ROSI</name>
<dbReference type="PANTHER" id="PTHR33731:SF17">
    <property type="entry name" value="ORGAN-SPECIFIC PROTEIN P4-LIKE"/>
    <property type="match status" value="1"/>
</dbReference>
<keyword evidence="2" id="KW-0732">Signal</keyword>
<feature type="region of interest" description="Disordered" evidence="1">
    <location>
        <begin position="82"/>
        <end position="111"/>
    </location>
</feature>